<feature type="region of interest" description="Disordered" evidence="1">
    <location>
        <begin position="174"/>
        <end position="229"/>
    </location>
</feature>
<accession>A0A9P6HC19</accession>
<name>A0A9P6HC19_9AGAM</name>
<reference evidence="2" key="2">
    <citation type="submission" date="2020-11" db="EMBL/GenBank/DDBJ databases">
        <authorList>
            <consortium name="DOE Joint Genome Institute"/>
            <person name="Kuo A."/>
            <person name="Miyauchi S."/>
            <person name="Kiss E."/>
            <person name="Drula E."/>
            <person name="Kohler A."/>
            <person name="Sanchez-Garcia M."/>
            <person name="Andreopoulos B."/>
            <person name="Barry K.W."/>
            <person name="Bonito G."/>
            <person name="Buee M."/>
            <person name="Carver A."/>
            <person name="Chen C."/>
            <person name="Cichocki N."/>
            <person name="Clum A."/>
            <person name="Culley D."/>
            <person name="Crous P.W."/>
            <person name="Fauchery L."/>
            <person name="Girlanda M."/>
            <person name="Hayes R."/>
            <person name="Keri Z."/>
            <person name="Labutti K."/>
            <person name="Lipzen A."/>
            <person name="Lombard V."/>
            <person name="Magnuson J."/>
            <person name="Maillard F."/>
            <person name="Morin E."/>
            <person name="Murat C."/>
            <person name="Nolan M."/>
            <person name="Ohm R."/>
            <person name="Pangilinan J."/>
            <person name="Pereira M."/>
            <person name="Perotto S."/>
            <person name="Peter M."/>
            <person name="Riley R."/>
            <person name="Sitrit Y."/>
            <person name="Stielow B."/>
            <person name="Szollosi G."/>
            <person name="Zifcakova L."/>
            <person name="Stursova M."/>
            <person name="Spatafora J.W."/>
            <person name="Tedersoo L."/>
            <person name="Vaario L.-M."/>
            <person name="Yamada A."/>
            <person name="Yan M."/>
            <person name="Wang P."/>
            <person name="Xu J."/>
            <person name="Bruns T."/>
            <person name="Baldrian P."/>
            <person name="Vilgalys R."/>
            <person name="Henrissat B."/>
            <person name="Grigoriev I.V."/>
            <person name="Hibbett D."/>
            <person name="Nagy L.G."/>
            <person name="Martin F.M."/>
        </authorList>
    </citation>
    <scope>NUCLEOTIDE SEQUENCE</scope>
    <source>
        <strain evidence="2">UH-Tt-Lm1</strain>
    </source>
</reference>
<feature type="compositionally biased region" description="Low complexity" evidence="1">
    <location>
        <begin position="267"/>
        <end position="276"/>
    </location>
</feature>
<dbReference type="Proteomes" id="UP000736335">
    <property type="component" value="Unassembled WGS sequence"/>
</dbReference>
<sequence>MGKWTVEYYDDVLSAKLKRLVSGAIKRSSLEKDHPPITYEAFIEELDEGDSFTASMFDLLVKELAERRVRHNPYSKHLISSQTASGLRSLAAQARVYLDRERYARPAGSSHFLSEYLSGAPDENAFDEDDDGLTVLDGVGPGEARINHELYEAYVGPVLEDLFPQWFRNSDTNTAASTVGDDASERTLPEPVWSPPPPIRGRIGVPPNAPTLRRQNPIHRGSFRSSAPDFSDFTARRRLAAREGHDMVMEAVTRTESVRSVFSAAPRLWSRSSPNSRRSRSPPPSTSIATRRPFYLRRPIRRLDPTTTVIPTSTLDIVENGSDAGSSTSHIDGSERIRRPRPVSTASWAEPPLEQPSSSAHTTSIRYSRLRRGGLRPPEMQPTFLMDPPVGSRSRTEQGGERATVTEAEDDSRADSLRFPVTFQNTDPF</sequence>
<evidence type="ECO:0000313" key="2">
    <source>
        <dbReference type="EMBL" id="KAF9782185.1"/>
    </source>
</evidence>
<evidence type="ECO:0000313" key="3">
    <source>
        <dbReference type="Proteomes" id="UP000736335"/>
    </source>
</evidence>
<protein>
    <submittedName>
        <fullName evidence="2">Uncharacterized protein</fullName>
    </submittedName>
</protein>
<dbReference type="OrthoDB" id="3253137at2759"/>
<organism evidence="2 3">
    <name type="scientific">Thelephora terrestris</name>
    <dbReference type="NCBI Taxonomy" id="56493"/>
    <lineage>
        <taxon>Eukaryota</taxon>
        <taxon>Fungi</taxon>
        <taxon>Dikarya</taxon>
        <taxon>Basidiomycota</taxon>
        <taxon>Agaricomycotina</taxon>
        <taxon>Agaricomycetes</taxon>
        <taxon>Thelephorales</taxon>
        <taxon>Thelephoraceae</taxon>
        <taxon>Thelephora</taxon>
    </lineage>
</organism>
<feature type="compositionally biased region" description="Polar residues" evidence="1">
    <location>
        <begin position="355"/>
        <end position="366"/>
    </location>
</feature>
<feature type="region of interest" description="Disordered" evidence="1">
    <location>
        <begin position="314"/>
        <end position="429"/>
    </location>
</feature>
<gene>
    <name evidence="2" type="ORF">BJ322DRAFT_1074735</name>
</gene>
<reference evidence="2" key="1">
    <citation type="journal article" date="2020" name="Nat. Commun.">
        <title>Large-scale genome sequencing of mycorrhizal fungi provides insights into the early evolution of symbiotic traits.</title>
        <authorList>
            <person name="Miyauchi S."/>
            <person name="Kiss E."/>
            <person name="Kuo A."/>
            <person name="Drula E."/>
            <person name="Kohler A."/>
            <person name="Sanchez-Garcia M."/>
            <person name="Morin E."/>
            <person name="Andreopoulos B."/>
            <person name="Barry K.W."/>
            <person name="Bonito G."/>
            <person name="Buee M."/>
            <person name="Carver A."/>
            <person name="Chen C."/>
            <person name="Cichocki N."/>
            <person name="Clum A."/>
            <person name="Culley D."/>
            <person name="Crous P.W."/>
            <person name="Fauchery L."/>
            <person name="Girlanda M."/>
            <person name="Hayes R.D."/>
            <person name="Keri Z."/>
            <person name="LaButti K."/>
            <person name="Lipzen A."/>
            <person name="Lombard V."/>
            <person name="Magnuson J."/>
            <person name="Maillard F."/>
            <person name="Murat C."/>
            <person name="Nolan M."/>
            <person name="Ohm R.A."/>
            <person name="Pangilinan J."/>
            <person name="Pereira M.F."/>
            <person name="Perotto S."/>
            <person name="Peter M."/>
            <person name="Pfister S."/>
            <person name="Riley R."/>
            <person name="Sitrit Y."/>
            <person name="Stielow J.B."/>
            <person name="Szollosi G."/>
            <person name="Zifcakova L."/>
            <person name="Stursova M."/>
            <person name="Spatafora J.W."/>
            <person name="Tedersoo L."/>
            <person name="Vaario L.M."/>
            <person name="Yamada A."/>
            <person name="Yan M."/>
            <person name="Wang P."/>
            <person name="Xu J."/>
            <person name="Bruns T."/>
            <person name="Baldrian P."/>
            <person name="Vilgalys R."/>
            <person name="Dunand C."/>
            <person name="Henrissat B."/>
            <person name="Grigoriev I.V."/>
            <person name="Hibbett D."/>
            <person name="Nagy L.G."/>
            <person name="Martin F.M."/>
        </authorList>
    </citation>
    <scope>NUCLEOTIDE SEQUENCE</scope>
    <source>
        <strain evidence="2">UH-Tt-Lm1</strain>
    </source>
</reference>
<keyword evidence="3" id="KW-1185">Reference proteome</keyword>
<feature type="region of interest" description="Disordered" evidence="1">
    <location>
        <begin position="267"/>
        <end position="300"/>
    </location>
</feature>
<evidence type="ECO:0000256" key="1">
    <source>
        <dbReference type="SAM" id="MobiDB-lite"/>
    </source>
</evidence>
<dbReference type="AlphaFoldDB" id="A0A9P6HC19"/>
<proteinExistence type="predicted"/>
<dbReference type="EMBL" id="WIUZ02000012">
    <property type="protein sequence ID" value="KAF9782185.1"/>
    <property type="molecule type" value="Genomic_DNA"/>
</dbReference>
<comment type="caution">
    <text evidence="2">The sequence shown here is derived from an EMBL/GenBank/DDBJ whole genome shotgun (WGS) entry which is preliminary data.</text>
</comment>